<proteinExistence type="predicted"/>
<organism evidence="1">
    <name type="scientific">Arundo donax</name>
    <name type="common">Giant reed</name>
    <name type="synonym">Donax arundinaceus</name>
    <dbReference type="NCBI Taxonomy" id="35708"/>
    <lineage>
        <taxon>Eukaryota</taxon>
        <taxon>Viridiplantae</taxon>
        <taxon>Streptophyta</taxon>
        <taxon>Embryophyta</taxon>
        <taxon>Tracheophyta</taxon>
        <taxon>Spermatophyta</taxon>
        <taxon>Magnoliopsida</taxon>
        <taxon>Liliopsida</taxon>
        <taxon>Poales</taxon>
        <taxon>Poaceae</taxon>
        <taxon>PACMAD clade</taxon>
        <taxon>Arundinoideae</taxon>
        <taxon>Arundineae</taxon>
        <taxon>Arundo</taxon>
    </lineage>
</organism>
<reference evidence="1" key="2">
    <citation type="journal article" date="2015" name="Data Brief">
        <title>Shoot transcriptome of the giant reed, Arundo donax.</title>
        <authorList>
            <person name="Barrero R.A."/>
            <person name="Guerrero F.D."/>
            <person name="Moolhuijzen P."/>
            <person name="Goolsby J.A."/>
            <person name="Tidwell J."/>
            <person name="Bellgard S.E."/>
            <person name="Bellgard M.I."/>
        </authorList>
    </citation>
    <scope>NUCLEOTIDE SEQUENCE</scope>
    <source>
        <tissue evidence="1">Shoot tissue taken approximately 20 cm above the soil surface</tissue>
    </source>
</reference>
<dbReference type="AlphaFoldDB" id="A0A0A9F8R7"/>
<name>A0A0A9F8R7_ARUDO</name>
<accession>A0A0A9F8R7</accession>
<evidence type="ECO:0000313" key="1">
    <source>
        <dbReference type="EMBL" id="JAE08737.1"/>
    </source>
</evidence>
<protein>
    <submittedName>
        <fullName evidence="1">Uncharacterized protein</fullName>
    </submittedName>
</protein>
<reference evidence="1" key="1">
    <citation type="submission" date="2014-09" db="EMBL/GenBank/DDBJ databases">
        <authorList>
            <person name="Magalhaes I.L.F."/>
            <person name="Oliveira U."/>
            <person name="Santos F.R."/>
            <person name="Vidigal T.H.D.A."/>
            <person name="Brescovit A.D."/>
            <person name="Santos A.J."/>
        </authorList>
    </citation>
    <scope>NUCLEOTIDE SEQUENCE</scope>
    <source>
        <tissue evidence="1">Shoot tissue taken approximately 20 cm above the soil surface</tissue>
    </source>
</reference>
<dbReference type="EMBL" id="GBRH01189159">
    <property type="protein sequence ID" value="JAE08737.1"/>
    <property type="molecule type" value="Transcribed_RNA"/>
</dbReference>
<sequence length="27" mass="3032">MLLCLPFSLDTPPARKHSPLHLLLCQS</sequence>